<dbReference type="InterPro" id="IPR038718">
    <property type="entry name" value="SNF2-like_sf"/>
</dbReference>
<evidence type="ECO:0000313" key="6">
    <source>
        <dbReference type="Proteomes" id="UP000007110"/>
    </source>
</evidence>
<dbReference type="Pfam" id="PF00176">
    <property type="entry name" value="SNF2-rel_dom"/>
    <property type="match status" value="1"/>
</dbReference>
<evidence type="ECO:0000256" key="3">
    <source>
        <dbReference type="SAM" id="MobiDB-lite"/>
    </source>
</evidence>
<proteinExistence type="predicted"/>
<dbReference type="InterPro" id="IPR027417">
    <property type="entry name" value="P-loop_NTPase"/>
</dbReference>
<evidence type="ECO:0000256" key="1">
    <source>
        <dbReference type="ARBA" id="ARBA00004123"/>
    </source>
</evidence>
<dbReference type="InParanoid" id="A0A7M7NUX4"/>
<dbReference type="EnsemblMetazoa" id="XM_030983840">
    <property type="protein sequence ID" value="XP_030839700"/>
    <property type="gene ID" value="LOC589669"/>
</dbReference>
<dbReference type="SUPFAM" id="SSF52540">
    <property type="entry name" value="P-loop containing nucleoside triphosphate hydrolases"/>
    <property type="match status" value="1"/>
</dbReference>
<dbReference type="PANTHER" id="PTHR45623">
    <property type="entry name" value="CHROMODOMAIN-HELICASE-DNA-BINDING PROTEIN 3-RELATED-RELATED"/>
    <property type="match status" value="1"/>
</dbReference>
<dbReference type="GeneID" id="589669"/>
<dbReference type="GO" id="GO:0005634">
    <property type="term" value="C:nucleus"/>
    <property type="evidence" value="ECO:0007669"/>
    <property type="project" value="UniProtKB-SubCell"/>
</dbReference>
<evidence type="ECO:0000256" key="2">
    <source>
        <dbReference type="ARBA" id="ARBA00023242"/>
    </source>
</evidence>
<dbReference type="GO" id="GO:0005524">
    <property type="term" value="F:ATP binding"/>
    <property type="evidence" value="ECO:0007669"/>
    <property type="project" value="InterPro"/>
</dbReference>
<dbReference type="Proteomes" id="UP000007110">
    <property type="component" value="Unassembled WGS sequence"/>
</dbReference>
<organism evidence="5 6">
    <name type="scientific">Strongylocentrotus purpuratus</name>
    <name type="common">Purple sea urchin</name>
    <dbReference type="NCBI Taxonomy" id="7668"/>
    <lineage>
        <taxon>Eukaryota</taxon>
        <taxon>Metazoa</taxon>
        <taxon>Echinodermata</taxon>
        <taxon>Eleutherozoa</taxon>
        <taxon>Echinozoa</taxon>
        <taxon>Echinoidea</taxon>
        <taxon>Euechinoidea</taxon>
        <taxon>Echinacea</taxon>
        <taxon>Camarodonta</taxon>
        <taxon>Echinidea</taxon>
        <taxon>Strongylocentrotidae</taxon>
        <taxon>Strongylocentrotus</taxon>
    </lineage>
</organism>
<reference evidence="6" key="1">
    <citation type="submission" date="2015-02" db="EMBL/GenBank/DDBJ databases">
        <title>Genome sequencing for Strongylocentrotus purpuratus.</title>
        <authorList>
            <person name="Murali S."/>
            <person name="Liu Y."/>
            <person name="Vee V."/>
            <person name="English A."/>
            <person name="Wang M."/>
            <person name="Skinner E."/>
            <person name="Han Y."/>
            <person name="Muzny D.M."/>
            <person name="Worley K.C."/>
            <person name="Gibbs R.A."/>
        </authorList>
    </citation>
    <scope>NUCLEOTIDE SEQUENCE</scope>
</reference>
<feature type="compositionally biased region" description="Basic and acidic residues" evidence="3">
    <location>
        <begin position="137"/>
        <end position="169"/>
    </location>
</feature>
<feature type="region of interest" description="Disordered" evidence="3">
    <location>
        <begin position="125"/>
        <end position="169"/>
    </location>
</feature>
<name>A0A7M7NUX4_STRPU</name>
<comment type="subcellular location">
    <subcellularLocation>
        <location evidence="1">Nucleus</location>
    </subcellularLocation>
</comment>
<dbReference type="InterPro" id="IPR000330">
    <property type="entry name" value="SNF2_N"/>
</dbReference>
<sequence>MTDSGHAICGTSGATQYIDACGGKLHDYQLEGLNWLRYSWHNDICTILADEMGLGKTIQTIAFLYSLYKEGHSKGPFLISAPLCSIINWEREFEFWAPAFYVVTYTGDKDGRAIIRALMFGEPLKKKKSKGKNKKGKNQEREQRAIQKLEPTTDVHSPDVWRAIEEEKE</sequence>
<dbReference type="Gene3D" id="3.40.50.10810">
    <property type="entry name" value="Tandem AAA-ATPase domain"/>
    <property type="match status" value="1"/>
</dbReference>
<dbReference type="PANTHER" id="PTHR45623:SF17">
    <property type="entry name" value="CHROMODOMAIN-HELICASE-DNA-BINDING PROTEIN 3-RELATED"/>
    <property type="match status" value="1"/>
</dbReference>
<evidence type="ECO:0000259" key="4">
    <source>
        <dbReference type="Pfam" id="PF00176"/>
    </source>
</evidence>
<keyword evidence="2" id="KW-0539">Nucleus</keyword>
<keyword evidence="6" id="KW-1185">Reference proteome</keyword>
<reference evidence="5" key="2">
    <citation type="submission" date="2021-01" db="UniProtKB">
        <authorList>
            <consortium name="EnsemblMetazoa"/>
        </authorList>
    </citation>
    <scope>IDENTIFICATION</scope>
</reference>
<dbReference type="KEGG" id="spu:589669"/>
<evidence type="ECO:0000313" key="5">
    <source>
        <dbReference type="EnsemblMetazoa" id="XP_030839700"/>
    </source>
</evidence>
<dbReference type="OrthoDB" id="5857104at2759"/>
<dbReference type="RefSeq" id="XP_030839700.1">
    <property type="nucleotide sequence ID" value="XM_030983840.1"/>
</dbReference>
<accession>A0A7M7NUX4</accession>
<dbReference type="AlphaFoldDB" id="A0A7M7NUX4"/>
<feature type="domain" description="SNF2 N-terminal" evidence="4">
    <location>
        <begin position="28"/>
        <end position="120"/>
    </location>
</feature>
<feature type="compositionally biased region" description="Basic residues" evidence="3">
    <location>
        <begin position="125"/>
        <end position="136"/>
    </location>
</feature>
<protein>
    <recommendedName>
        <fullName evidence="4">SNF2 N-terminal domain-containing protein</fullName>
    </recommendedName>
</protein>